<feature type="region of interest" description="Disordered" evidence="1">
    <location>
        <begin position="61"/>
        <end position="81"/>
    </location>
</feature>
<feature type="chain" id="PRO_5014811918" description="DUF5667 domain-containing protein" evidence="2">
    <location>
        <begin position="26"/>
        <end position="271"/>
    </location>
</feature>
<dbReference type="AlphaFoldDB" id="A0A2M7TYM2"/>
<feature type="signal peptide" evidence="2">
    <location>
        <begin position="1"/>
        <end position="25"/>
    </location>
</feature>
<accession>A0A2M7TYM2</accession>
<organism evidence="3 4">
    <name type="scientific">Candidatus Roizmanbacteria bacterium CG_4_10_14_0_2_um_filter_39_13</name>
    <dbReference type="NCBI Taxonomy" id="1974825"/>
    <lineage>
        <taxon>Bacteria</taxon>
        <taxon>Candidatus Roizmaniibacteriota</taxon>
    </lineage>
</organism>
<evidence type="ECO:0000256" key="1">
    <source>
        <dbReference type="SAM" id="MobiDB-lite"/>
    </source>
</evidence>
<comment type="caution">
    <text evidence="3">The sequence shown here is derived from an EMBL/GenBank/DDBJ whole genome shotgun (WGS) entry which is preliminary data.</text>
</comment>
<gene>
    <name evidence="3" type="ORF">COY16_03320</name>
</gene>
<keyword evidence="2" id="KW-0732">Signal</keyword>
<name>A0A2M7TYM2_9BACT</name>
<dbReference type="SUPFAM" id="SSF58113">
    <property type="entry name" value="Apolipoprotein A-I"/>
    <property type="match status" value="1"/>
</dbReference>
<reference evidence="4" key="1">
    <citation type="submission" date="2017-09" db="EMBL/GenBank/DDBJ databases">
        <title>Depth-based differentiation of microbial function through sediment-hosted aquifers and enrichment of novel symbionts in the deep terrestrial subsurface.</title>
        <authorList>
            <person name="Probst A.J."/>
            <person name="Ladd B."/>
            <person name="Jarett J.K."/>
            <person name="Geller-Mcgrath D.E."/>
            <person name="Sieber C.M.K."/>
            <person name="Emerson J.B."/>
            <person name="Anantharaman K."/>
            <person name="Thomas B.C."/>
            <person name="Malmstrom R."/>
            <person name="Stieglmeier M."/>
            <person name="Klingl A."/>
            <person name="Woyke T."/>
            <person name="Ryan C.M."/>
            <person name="Banfield J.F."/>
        </authorList>
    </citation>
    <scope>NUCLEOTIDE SEQUENCE [LARGE SCALE GENOMIC DNA]</scope>
</reference>
<evidence type="ECO:0000313" key="3">
    <source>
        <dbReference type="EMBL" id="PIZ62865.1"/>
    </source>
</evidence>
<protein>
    <recommendedName>
        <fullName evidence="5">DUF5667 domain-containing protein</fullName>
    </recommendedName>
</protein>
<evidence type="ECO:0008006" key="5">
    <source>
        <dbReference type="Google" id="ProtNLM"/>
    </source>
</evidence>
<evidence type="ECO:0000256" key="2">
    <source>
        <dbReference type="SAM" id="SignalP"/>
    </source>
</evidence>
<dbReference type="Proteomes" id="UP000228503">
    <property type="component" value="Unassembled WGS sequence"/>
</dbReference>
<proteinExistence type="predicted"/>
<evidence type="ECO:0000313" key="4">
    <source>
        <dbReference type="Proteomes" id="UP000228503"/>
    </source>
</evidence>
<sequence length="271" mass="30131">MDKKLPLLLTFLLFISFAVAPATFAQDENDAAEVESTMEAKDSGAIKPREELVAEREAKMEELKQERETRMEEAKQKREDLKAEIETRREEAKAEMETRREEFQTKLEAMKDEKKAMIVERVDTRLAERNQRITDRLLGHLERISAIIDKMEDKLSNASEGDTTKVDTAIASARAAVTTAEAAVVTQSGNTYVIELGEESELKTVVAAEADQFRSDMEVAIASVKVARDATQEAARALAAFRAANPPKKGVMMEEKTVDAKVDDGSGMESE</sequence>
<dbReference type="EMBL" id="PFOB01000042">
    <property type="protein sequence ID" value="PIZ62865.1"/>
    <property type="molecule type" value="Genomic_DNA"/>
</dbReference>